<keyword evidence="8 12" id="KW-0727">SH2 domain</keyword>
<dbReference type="CDD" id="cd13362">
    <property type="entry name" value="PH_PLC_gamma"/>
    <property type="match status" value="1"/>
</dbReference>
<dbReference type="CDD" id="cd08592">
    <property type="entry name" value="PI-PLCc_gamma"/>
    <property type="match status" value="1"/>
</dbReference>
<dbReference type="InterPro" id="IPR001452">
    <property type="entry name" value="SH3_domain"/>
</dbReference>
<dbReference type="PROSITE" id="PS50002">
    <property type="entry name" value="SH3"/>
    <property type="match status" value="1"/>
</dbReference>
<evidence type="ECO:0000256" key="7">
    <source>
        <dbReference type="ARBA" id="ARBA00022963"/>
    </source>
</evidence>
<dbReference type="Pfam" id="PF00387">
    <property type="entry name" value="PI-PLC-Y"/>
    <property type="match status" value="1"/>
</dbReference>
<dbReference type="SUPFAM" id="SSF55550">
    <property type="entry name" value="SH2 domain"/>
    <property type="match status" value="2"/>
</dbReference>
<organism evidence="22 23">
    <name type="scientific">Artemia franciscana</name>
    <name type="common">Brine shrimp</name>
    <name type="synonym">Artemia sanfranciscana</name>
    <dbReference type="NCBI Taxonomy" id="6661"/>
    <lineage>
        <taxon>Eukaryota</taxon>
        <taxon>Metazoa</taxon>
        <taxon>Ecdysozoa</taxon>
        <taxon>Arthropoda</taxon>
        <taxon>Crustacea</taxon>
        <taxon>Branchiopoda</taxon>
        <taxon>Anostraca</taxon>
        <taxon>Artemiidae</taxon>
        <taxon>Artemia</taxon>
    </lineage>
</organism>
<dbReference type="InterPro" id="IPR011993">
    <property type="entry name" value="PH-like_dom_sf"/>
</dbReference>
<dbReference type="PANTHER" id="PTHR10336:SF159">
    <property type="entry name" value="1-PHOSPHATIDYLINOSITOL 4,5-BISPHOSPHATE PHOSPHODIESTERASE GAMMA"/>
    <property type="match status" value="1"/>
</dbReference>
<dbReference type="InterPro" id="IPR017946">
    <property type="entry name" value="PLC-like_Pdiesterase_TIM-brl"/>
</dbReference>
<dbReference type="PRINTS" id="PR00390">
    <property type="entry name" value="PHPHLIPASEC"/>
</dbReference>
<keyword evidence="10" id="KW-0807">Transducer</keyword>
<feature type="domain" description="PH" evidence="18">
    <location>
        <begin position="1"/>
        <end position="122"/>
    </location>
</feature>
<evidence type="ECO:0000259" key="21">
    <source>
        <dbReference type="PROSITE" id="PS50222"/>
    </source>
</evidence>
<dbReference type="InterPro" id="IPR036860">
    <property type="entry name" value="SH2_dom_sf"/>
</dbReference>
<dbReference type="SMART" id="SM00148">
    <property type="entry name" value="PLCXc"/>
    <property type="match status" value="1"/>
</dbReference>
<dbReference type="SUPFAM" id="SSF51695">
    <property type="entry name" value="PLC-like phosphodiesterases"/>
    <property type="match status" value="1"/>
</dbReference>
<dbReference type="SUPFAM" id="SSF50729">
    <property type="entry name" value="PH domain-like"/>
    <property type="match status" value="1"/>
</dbReference>
<dbReference type="InterPro" id="IPR002048">
    <property type="entry name" value="EF_hand_dom"/>
</dbReference>
<dbReference type="Gene3D" id="2.30.29.30">
    <property type="entry name" value="Pleckstrin-homology domain (PH domain)/Phosphotyrosine-binding domain (PTB)"/>
    <property type="match status" value="2"/>
</dbReference>
<evidence type="ECO:0000259" key="20">
    <source>
        <dbReference type="PROSITE" id="PS50008"/>
    </source>
</evidence>
<dbReference type="Gene3D" id="3.20.20.190">
    <property type="entry name" value="Phosphatidylinositol (PI) phosphodiesterase"/>
    <property type="match status" value="2"/>
</dbReference>
<protein>
    <recommendedName>
        <fullName evidence="2 14">Phosphoinositide phospholipase C</fullName>
        <ecNumber evidence="2 14">3.1.4.11</ecNumber>
    </recommendedName>
</protein>
<comment type="caution">
    <text evidence="22">The sequence shown here is derived from an EMBL/GenBank/DDBJ whole genome shotgun (WGS) entry which is preliminary data.</text>
</comment>
<keyword evidence="5 14" id="KW-0378">Hydrolase</keyword>
<dbReference type="InterPro" id="IPR000909">
    <property type="entry name" value="PLipase_C_PInositol-sp_X_dom"/>
</dbReference>
<evidence type="ECO:0000256" key="2">
    <source>
        <dbReference type="ARBA" id="ARBA00012368"/>
    </source>
</evidence>
<evidence type="ECO:0000256" key="14">
    <source>
        <dbReference type="RuleBase" id="RU361133"/>
    </source>
</evidence>
<keyword evidence="23" id="KW-1185">Reference proteome</keyword>
<evidence type="ECO:0000256" key="4">
    <source>
        <dbReference type="ARBA" id="ARBA00022737"/>
    </source>
</evidence>
<evidence type="ECO:0000259" key="18">
    <source>
        <dbReference type="PROSITE" id="PS50003"/>
    </source>
</evidence>
<dbReference type="PROSITE" id="PS50007">
    <property type="entry name" value="PIPLC_X_DOMAIN"/>
    <property type="match status" value="1"/>
</dbReference>
<feature type="domain" description="SH2" evidence="16">
    <location>
        <begin position="641"/>
        <end position="729"/>
    </location>
</feature>
<feature type="compositionally biased region" description="Low complexity" evidence="15">
    <location>
        <begin position="1243"/>
        <end position="1256"/>
    </location>
</feature>
<feature type="domain" description="SH2" evidence="16">
    <location>
        <begin position="529"/>
        <end position="630"/>
    </location>
</feature>
<dbReference type="Gene3D" id="2.60.40.150">
    <property type="entry name" value="C2 domain"/>
    <property type="match status" value="1"/>
</dbReference>
<dbReference type="GO" id="GO:0048468">
    <property type="term" value="P:cell development"/>
    <property type="evidence" value="ECO:0007669"/>
    <property type="project" value="UniProtKB-ARBA"/>
</dbReference>
<dbReference type="EC" id="3.1.4.11" evidence="2 14"/>
<evidence type="ECO:0000259" key="16">
    <source>
        <dbReference type="PROSITE" id="PS50001"/>
    </source>
</evidence>
<dbReference type="Pfam" id="PF00168">
    <property type="entry name" value="C2"/>
    <property type="match status" value="1"/>
</dbReference>
<dbReference type="InterPro" id="IPR001711">
    <property type="entry name" value="PLipase_C_Pinositol-sp_Y"/>
</dbReference>
<evidence type="ECO:0000256" key="5">
    <source>
        <dbReference type="ARBA" id="ARBA00022801"/>
    </source>
</evidence>
<keyword evidence="7 14" id="KW-0442">Lipid degradation</keyword>
<feature type="domain" description="C2" evidence="19">
    <location>
        <begin position="1029"/>
        <end position="1158"/>
    </location>
</feature>
<evidence type="ECO:0000313" key="22">
    <source>
        <dbReference type="EMBL" id="KAK2708595.1"/>
    </source>
</evidence>
<dbReference type="GO" id="GO:0010634">
    <property type="term" value="P:positive regulation of epithelial cell migration"/>
    <property type="evidence" value="ECO:0007669"/>
    <property type="project" value="TreeGrafter"/>
</dbReference>
<evidence type="ECO:0000256" key="1">
    <source>
        <dbReference type="ARBA" id="ARBA00001913"/>
    </source>
</evidence>
<dbReference type="SMART" id="SM00233">
    <property type="entry name" value="PH"/>
    <property type="match status" value="2"/>
</dbReference>
<dbReference type="GO" id="GO:0046488">
    <property type="term" value="P:phosphatidylinositol metabolic process"/>
    <property type="evidence" value="ECO:0007669"/>
    <property type="project" value="TreeGrafter"/>
</dbReference>
<evidence type="ECO:0000256" key="3">
    <source>
        <dbReference type="ARBA" id="ARBA00022443"/>
    </source>
</evidence>
<evidence type="ECO:0000256" key="13">
    <source>
        <dbReference type="PROSITE-ProRule" id="PRU00192"/>
    </source>
</evidence>
<keyword evidence="4" id="KW-0677">Repeat</keyword>
<dbReference type="Pfam" id="PF23329">
    <property type="entry name" value="EF_HAND_1_PLCG"/>
    <property type="match status" value="1"/>
</dbReference>
<evidence type="ECO:0000256" key="12">
    <source>
        <dbReference type="PROSITE-ProRule" id="PRU00191"/>
    </source>
</evidence>
<dbReference type="PRINTS" id="PR00401">
    <property type="entry name" value="SH2DOMAIN"/>
</dbReference>
<dbReference type="SUPFAM" id="SSF50044">
    <property type="entry name" value="SH3-domain"/>
    <property type="match status" value="1"/>
</dbReference>
<evidence type="ECO:0000313" key="23">
    <source>
        <dbReference type="Proteomes" id="UP001187531"/>
    </source>
</evidence>
<dbReference type="AlphaFoldDB" id="A0AA88HAW4"/>
<dbReference type="InterPro" id="IPR036028">
    <property type="entry name" value="SH3-like_dom_sf"/>
</dbReference>
<keyword evidence="9 14" id="KW-0443">Lipid metabolism</keyword>
<dbReference type="GO" id="GO:0051209">
    <property type="term" value="P:release of sequestered calcium ion into cytosol"/>
    <property type="evidence" value="ECO:0007669"/>
    <property type="project" value="TreeGrafter"/>
</dbReference>
<dbReference type="SUPFAM" id="SSF49562">
    <property type="entry name" value="C2 domain (Calcium/lipid-binding domain, CaLB)"/>
    <property type="match status" value="1"/>
</dbReference>
<evidence type="ECO:0000259" key="17">
    <source>
        <dbReference type="PROSITE" id="PS50002"/>
    </source>
</evidence>
<reference evidence="22" key="1">
    <citation type="submission" date="2023-07" db="EMBL/GenBank/DDBJ databases">
        <title>Chromosome-level genome assembly of Artemia franciscana.</title>
        <authorList>
            <person name="Jo E."/>
        </authorList>
    </citation>
    <scope>NUCLEOTIDE SEQUENCE</scope>
    <source>
        <tissue evidence="22">Whole body</tissue>
    </source>
</reference>
<dbReference type="SMART" id="SM00239">
    <property type="entry name" value="C2"/>
    <property type="match status" value="1"/>
</dbReference>
<dbReference type="InterPro" id="IPR056586">
    <property type="entry name" value="EF-hand_PLCG1"/>
</dbReference>
<sequence length="1256" mass="145046">MERSIYELETKGSAVTKFFQRKRPEKRILSIRTKTGQIIWQRTLSPKNSAEGAVDLREVKEVRVGRCSKDFEKWPEDARRLEHSRCFVVFHGLEFRLKTMSVAASSEQECLQWVCVIRNMATMYQCLSYPLLLESWLCREFINMENGKSKVTVKEIKQLLPLVNCKIANNKLRELFNECDSKKSGELLFDDFTNLFNKLVFDHSLFSDFFLAKILSIHDFQKFLLEEQFEPIGQDLKNLGNYMRLFLPEHRHSANEPHFTPIEFVNYLFSKENSVWDPVHNNVNQDMSRPLAHYWISSSHNTYLTGDQFSSESSVEAYIRCLLMNCRCIELDCWDGPDGVPFIYHGHTLTTRIRFHDVIKAIRDHAFTVSEYPVILSIEDHCSLPQQRKMAQLFSEVFGSMLLVAPVGGCDIDMPSPNMLKRKIILKHKKLPDGVSYDEQPNIPKIEDYGKDLDLSNSIRNGILLLEDKEEKEWQPHFFVLTSNRLDYTELQDGTDAEENEEMSDMKQVVRHDSLSSLPLAELHLCEEWFHGRLAGGRSKAEELLKQCVDLGDGAFLVRNSDNFVGSFSLSFIRKGRVYHCRIRSRLERGETRYYMVDRDMFSSVYELVMHYRNNPLRSHDFSITLGTPVPQSNVHENQPWFYPNINRNQAEEMLRLIPKDGAFLVRPSESEAVTISFRADKKIKHCRIRQEDNRMYSVGSLNFDSIMKVVAHYEKHPLYKKVRLRYPVTEESLRQRSQDSDYGNEYGAPDYLEMDRVGQVTVIAIFSYTASRSDELTFPKGAVITNVHKEDGGWWKGDYGGRRQMWFPANYTKEVTEQKEESPSEAAPLGNLQKGSLDISGALVEILPGPGSTSHAGPEVVLRLHTANHYLPFDVGVPTKEEGEGWLLAIKEAAQSASDRSDMERKKERTWRVAKELSDLIVYCRSVSFNIERLKKNGWMVHEMSSFPETKAMVYLCQQEAKFFVSYHQVMLSRVYPKGQRIDSSNYNPIPAWNVGCQMVALNYQTPDKPMQLNQARFQANGKCGYILRPEFFFSKDYDPNDQTTWNGVEPISLKLRIIAARHLPKSGRGVVSPYVEVEICGCEQDNDRYVTRTISDNGLNPKWDYECEFEVVNPALALIRFCVYDVDMFGDPNFLAQSTYPLQCLRKGYRSVQLRNGYSEELELATLLIHLEISAPKEDDELLLKLRDLLSEVRRKVTESEERGDEREASNAREEFRKIEAKIIPLMEKKRRRDSKVAHASTSRTVSNSSTSSL</sequence>
<evidence type="ECO:0000259" key="19">
    <source>
        <dbReference type="PROSITE" id="PS50004"/>
    </source>
</evidence>
<dbReference type="Pfam" id="PF23583">
    <property type="entry name" value="EF_HAND_2_PLCG"/>
    <property type="match status" value="1"/>
</dbReference>
<gene>
    <name evidence="22" type="ORF">QYM36_014260</name>
</gene>
<dbReference type="CDD" id="cd00275">
    <property type="entry name" value="C2_PLC_like"/>
    <property type="match status" value="1"/>
</dbReference>
<evidence type="ECO:0000256" key="6">
    <source>
        <dbReference type="ARBA" id="ARBA00022837"/>
    </source>
</evidence>
<dbReference type="FunFam" id="2.30.30.40:FF:000119">
    <property type="entry name" value="1-phosphatidylinositol 4,5-bisphosphate phosphodiesterase gamma"/>
    <property type="match status" value="1"/>
</dbReference>
<dbReference type="FunFam" id="3.30.505.10:FF:000011">
    <property type="entry name" value="1-phosphatidylinositol 4,5-bisphosphate phosphodiesterase gamma"/>
    <property type="match status" value="1"/>
</dbReference>
<dbReference type="SMART" id="SM00326">
    <property type="entry name" value="SH3"/>
    <property type="match status" value="1"/>
</dbReference>
<feature type="domain" description="EF-hand" evidence="21">
    <location>
        <begin position="167"/>
        <end position="202"/>
    </location>
</feature>
<dbReference type="PANTHER" id="PTHR10336">
    <property type="entry name" value="PHOSPHOINOSITIDE-SPECIFIC PHOSPHOLIPASE C FAMILY PROTEIN"/>
    <property type="match status" value="1"/>
</dbReference>
<feature type="region of interest" description="Disordered" evidence="15">
    <location>
        <begin position="1232"/>
        <end position="1256"/>
    </location>
</feature>
<dbReference type="PROSITE" id="PS50222">
    <property type="entry name" value="EF_HAND_2"/>
    <property type="match status" value="1"/>
</dbReference>
<dbReference type="PROSITE" id="PS50008">
    <property type="entry name" value="PIPLC_Y_DOMAIN"/>
    <property type="match status" value="1"/>
</dbReference>
<feature type="domain" description="SH3" evidence="17">
    <location>
        <begin position="758"/>
        <end position="818"/>
    </location>
</feature>
<dbReference type="SMART" id="SM00252">
    <property type="entry name" value="SH2"/>
    <property type="match status" value="2"/>
</dbReference>
<dbReference type="SUPFAM" id="SSF47473">
    <property type="entry name" value="EF-hand"/>
    <property type="match status" value="1"/>
</dbReference>
<dbReference type="GO" id="GO:0004435">
    <property type="term" value="F:phosphatidylinositol-4,5-bisphosphate phospholipase C activity"/>
    <property type="evidence" value="ECO:0007669"/>
    <property type="project" value="UniProtKB-EC"/>
</dbReference>
<dbReference type="InterPro" id="IPR057061">
    <property type="entry name" value="PLCG_EF-hand_2"/>
</dbReference>
<dbReference type="Pfam" id="PF00018">
    <property type="entry name" value="SH3_1"/>
    <property type="match status" value="1"/>
</dbReference>
<dbReference type="InterPro" id="IPR001192">
    <property type="entry name" value="PI-PLC_fam"/>
</dbReference>
<dbReference type="SMART" id="SM00149">
    <property type="entry name" value="PLCYc"/>
    <property type="match status" value="1"/>
</dbReference>
<comment type="cofactor">
    <cofactor evidence="1">
        <name>Ca(2+)</name>
        <dbReference type="ChEBI" id="CHEBI:29108"/>
    </cofactor>
</comment>
<dbReference type="InterPro" id="IPR000008">
    <property type="entry name" value="C2_dom"/>
</dbReference>
<dbReference type="GO" id="GO:0005509">
    <property type="term" value="F:calcium ion binding"/>
    <property type="evidence" value="ECO:0007669"/>
    <property type="project" value="InterPro"/>
</dbReference>
<dbReference type="Pfam" id="PF00388">
    <property type="entry name" value="PI-PLC-X"/>
    <property type="match status" value="1"/>
</dbReference>
<dbReference type="GO" id="GO:0016042">
    <property type="term" value="P:lipid catabolic process"/>
    <property type="evidence" value="ECO:0007669"/>
    <property type="project" value="UniProtKB-KW"/>
</dbReference>
<dbReference type="InterPro" id="IPR035892">
    <property type="entry name" value="C2_domain_sf"/>
</dbReference>
<name>A0AA88HAW4_ARTSF</name>
<evidence type="ECO:0000256" key="10">
    <source>
        <dbReference type="ARBA" id="ARBA00023224"/>
    </source>
</evidence>
<dbReference type="CDD" id="cd11825">
    <property type="entry name" value="SH3_PLCgamma"/>
    <property type="match status" value="1"/>
</dbReference>
<dbReference type="Proteomes" id="UP001187531">
    <property type="component" value="Unassembled WGS sequence"/>
</dbReference>
<dbReference type="InterPro" id="IPR011992">
    <property type="entry name" value="EF-hand-dom_pair"/>
</dbReference>
<dbReference type="EMBL" id="JAVRJZ010000018">
    <property type="protein sequence ID" value="KAK2708595.1"/>
    <property type="molecule type" value="Genomic_DNA"/>
</dbReference>
<dbReference type="CDD" id="cd16201">
    <property type="entry name" value="EFh_PI-PLCgamma"/>
    <property type="match status" value="1"/>
</dbReference>
<proteinExistence type="predicted"/>
<keyword evidence="6" id="KW-0106">Calcium</keyword>
<dbReference type="Gene3D" id="1.10.238.10">
    <property type="entry name" value="EF-hand"/>
    <property type="match status" value="1"/>
</dbReference>
<feature type="domain" description="PI-PLC Y-box" evidence="20">
    <location>
        <begin position="918"/>
        <end position="1034"/>
    </location>
</feature>
<evidence type="ECO:0000256" key="15">
    <source>
        <dbReference type="SAM" id="MobiDB-lite"/>
    </source>
</evidence>
<evidence type="ECO:0000256" key="9">
    <source>
        <dbReference type="ARBA" id="ARBA00023098"/>
    </source>
</evidence>
<dbReference type="Pfam" id="PF00017">
    <property type="entry name" value="SH2"/>
    <property type="match status" value="2"/>
</dbReference>
<keyword evidence="3 13" id="KW-0728">SH3 domain</keyword>
<dbReference type="InterPro" id="IPR000980">
    <property type="entry name" value="SH2"/>
</dbReference>
<evidence type="ECO:0000256" key="11">
    <source>
        <dbReference type="ARBA" id="ARBA00023674"/>
    </source>
</evidence>
<comment type="catalytic activity">
    <reaction evidence="11">
        <text>a 1,2-diacyl-sn-glycero-3-phospho-(1D-myo-inositol-4,5-bisphosphate) + H2O = 1D-myo-inositol 1,4,5-trisphosphate + a 1,2-diacyl-sn-glycerol + H(+)</text>
        <dbReference type="Rhea" id="RHEA:33179"/>
        <dbReference type="ChEBI" id="CHEBI:15377"/>
        <dbReference type="ChEBI" id="CHEBI:15378"/>
        <dbReference type="ChEBI" id="CHEBI:17815"/>
        <dbReference type="ChEBI" id="CHEBI:58456"/>
        <dbReference type="ChEBI" id="CHEBI:203600"/>
        <dbReference type="EC" id="3.1.4.11"/>
    </reaction>
    <physiologicalReaction direction="left-to-right" evidence="11">
        <dbReference type="Rhea" id="RHEA:33180"/>
    </physiologicalReaction>
</comment>
<accession>A0AA88HAW4</accession>
<dbReference type="GO" id="GO:0048015">
    <property type="term" value="P:phosphatidylinositol-mediated signaling"/>
    <property type="evidence" value="ECO:0007669"/>
    <property type="project" value="TreeGrafter"/>
</dbReference>
<evidence type="ECO:0000256" key="8">
    <source>
        <dbReference type="ARBA" id="ARBA00022999"/>
    </source>
</evidence>
<dbReference type="PROSITE" id="PS50004">
    <property type="entry name" value="C2"/>
    <property type="match status" value="1"/>
</dbReference>
<dbReference type="Gene3D" id="3.30.505.10">
    <property type="entry name" value="SH2 domain"/>
    <property type="match status" value="2"/>
</dbReference>
<dbReference type="GO" id="GO:0032587">
    <property type="term" value="C:ruffle membrane"/>
    <property type="evidence" value="ECO:0007669"/>
    <property type="project" value="TreeGrafter"/>
</dbReference>
<dbReference type="InterPro" id="IPR001849">
    <property type="entry name" value="PH_domain"/>
</dbReference>
<dbReference type="Gene3D" id="2.30.30.40">
    <property type="entry name" value="SH3 Domains"/>
    <property type="match status" value="1"/>
</dbReference>
<dbReference type="PROSITE" id="PS50001">
    <property type="entry name" value="SH2"/>
    <property type="match status" value="2"/>
</dbReference>
<dbReference type="PROSITE" id="PS50003">
    <property type="entry name" value="PH_DOMAIN"/>
    <property type="match status" value="1"/>
</dbReference>